<keyword evidence="6 8" id="KW-0234">DNA repair</keyword>
<dbReference type="PANTHER" id="PTHR10815">
    <property type="entry name" value="METHYLATED-DNA--PROTEIN-CYSTEINE METHYLTRANSFERASE"/>
    <property type="match status" value="1"/>
</dbReference>
<dbReference type="SUPFAM" id="SSF53155">
    <property type="entry name" value="Methylated DNA-protein cysteine methyltransferase domain"/>
    <property type="match status" value="1"/>
</dbReference>
<evidence type="ECO:0000256" key="5">
    <source>
        <dbReference type="ARBA" id="ARBA00022763"/>
    </source>
</evidence>
<accession>A0ABS4G2F8</accession>
<comment type="subcellular location">
    <subcellularLocation>
        <location evidence="8">Cytoplasm</location>
    </subcellularLocation>
</comment>
<keyword evidence="11" id="KW-1185">Reference proteome</keyword>
<comment type="miscellaneous">
    <text evidence="8">This enzyme catalyzes only one turnover and therefore is not strictly catalytic. According to one definition, an enzyme is a biocatalyst that acts repeatedly and over many reaction cycles.</text>
</comment>
<dbReference type="EC" id="2.1.1.63" evidence="8"/>
<dbReference type="InterPro" id="IPR036217">
    <property type="entry name" value="MethylDNA_cys_MeTrfase_DNAb"/>
</dbReference>
<dbReference type="GO" id="GO:0003908">
    <property type="term" value="F:methylated-DNA-[protein]-cysteine S-methyltransferase activity"/>
    <property type="evidence" value="ECO:0007669"/>
    <property type="project" value="UniProtKB-EC"/>
</dbReference>
<dbReference type="InterPro" id="IPR036631">
    <property type="entry name" value="MGMT_N_sf"/>
</dbReference>
<dbReference type="InterPro" id="IPR001497">
    <property type="entry name" value="MethylDNA_cys_MeTrfase_AS"/>
</dbReference>
<dbReference type="Pfam" id="PF01035">
    <property type="entry name" value="DNA_binding_1"/>
    <property type="match status" value="1"/>
</dbReference>
<dbReference type="PROSITE" id="PS00374">
    <property type="entry name" value="MGMT"/>
    <property type="match status" value="1"/>
</dbReference>
<comment type="similarity">
    <text evidence="8">Belongs to the MGMT family.</text>
</comment>
<dbReference type="NCBIfam" id="TIGR00589">
    <property type="entry name" value="ogt"/>
    <property type="match status" value="1"/>
</dbReference>
<keyword evidence="2 8" id="KW-0963">Cytoplasm</keyword>
<comment type="caution">
    <text evidence="10">The sequence shown here is derived from an EMBL/GenBank/DDBJ whole genome shotgun (WGS) entry which is preliminary data.</text>
</comment>
<dbReference type="EMBL" id="JAGGKC010000007">
    <property type="protein sequence ID" value="MBP1918677.1"/>
    <property type="molecule type" value="Genomic_DNA"/>
</dbReference>
<evidence type="ECO:0000313" key="10">
    <source>
        <dbReference type="EMBL" id="MBP1918677.1"/>
    </source>
</evidence>
<reference evidence="10 11" key="1">
    <citation type="submission" date="2021-03" db="EMBL/GenBank/DDBJ databases">
        <title>Genomic Encyclopedia of Type Strains, Phase IV (KMG-IV): sequencing the most valuable type-strain genomes for metagenomic binning, comparative biology and taxonomic classification.</title>
        <authorList>
            <person name="Goeker M."/>
        </authorList>
    </citation>
    <scope>NUCLEOTIDE SEQUENCE [LARGE SCALE GENOMIC DNA]</scope>
    <source>
        <strain evidence="10 11">DSM 6139</strain>
    </source>
</reference>
<comment type="catalytic activity">
    <reaction evidence="7 8">
        <text>a 6-O-methyl-2'-deoxyguanosine in DNA + L-cysteinyl-[protein] = S-methyl-L-cysteinyl-[protein] + a 2'-deoxyguanosine in DNA</text>
        <dbReference type="Rhea" id="RHEA:24000"/>
        <dbReference type="Rhea" id="RHEA-COMP:10131"/>
        <dbReference type="Rhea" id="RHEA-COMP:10132"/>
        <dbReference type="Rhea" id="RHEA-COMP:11367"/>
        <dbReference type="Rhea" id="RHEA-COMP:11368"/>
        <dbReference type="ChEBI" id="CHEBI:29950"/>
        <dbReference type="ChEBI" id="CHEBI:82612"/>
        <dbReference type="ChEBI" id="CHEBI:85445"/>
        <dbReference type="ChEBI" id="CHEBI:85448"/>
        <dbReference type="EC" id="2.1.1.63"/>
    </reaction>
</comment>
<feature type="active site" description="Nucleophile; methyl group acceptor" evidence="8">
    <location>
        <position position="123"/>
    </location>
</feature>
<dbReference type="RefSeq" id="WP_209458906.1">
    <property type="nucleotide sequence ID" value="NZ_JAGGKC010000007.1"/>
</dbReference>
<dbReference type="GO" id="GO:0032259">
    <property type="term" value="P:methylation"/>
    <property type="evidence" value="ECO:0007669"/>
    <property type="project" value="UniProtKB-KW"/>
</dbReference>
<feature type="domain" description="Methylated-DNA-[protein]-cysteine S-methyltransferase DNA binding" evidence="9">
    <location>
        <begin position="72"/>
        <end position="151"/>
    </location>
</feature>
<dbReference type="SUPFAM" id="SSF46767">
    <property type="entry name" value="Methylated DNA-protein cysteine methyltransferase, C-terminal domain"/>
    <property type="match status" value="1"/>
</dbReference>
<comment type="catalytic activity">
    <reaction evidence="1 8">
        <text>a 4-O-methyl-thymidine in DNA + L-cysteinyl-[protein] = a thymidine in DNA + S-methyl-L-cysteinyl-[protein]</text>
        <dbReference type="Rhea" id="RHEA:53428"/>
        <dbReference type="Rhea" id="RHEA-COMP:10131"/>
        <dbReference type="Rhea" id="RHEA-COMP:10132"/>
        <dbReference type="Rhea" id="RHEA-COMP:13555"/>
        <dbReference type="Rhea" id="RHEA-COMP:13556"/>
        <dbReference type="ChEBI" id="CHEBI:29950"/>
        <dbReference type="ChEBI" id="CHEBI:82612"/>
        <dbReference type="ChEBI" id="CHEBI:137386"/>
        <dbReference type="ChEBI" id="CHEBI:137387"/>
        <dbReference type="EC" id="2.1.1.63"/>
    </reaction>
</comment>
<evidence type="ECO:0000313" key="11">
    <source>
        <dbReference type="Proteomes" id="UP001519271"/>
    </source>
</evidence>
<evidence type="ECO:0000256" key="6">
    <source>
        <dbReference type="ARBA" id="ARBA00023204"/>
    </source>
</evidence>
<evidence type="ECO:0000256" key="1">
    <source>
        <dbReference type="ARBA" id="ARBA00001286"/>
    </source>
</evidence>
<dbReference type="Gene3D" id="1.10.10.10">
    <property type="entry name" value="Winged helix-like DNA-binding domain superfamily/Winged helix DNA-binding domain"/>
    <property type="match status" value="1"/>
</dbReference>
<dbReference type="Proteomes" id="UP001519271">
    <property type="component" value="Unassembled WGS sequence"/>
</dbReference>
<evidence type="ECO:0000259" key="9">
    <source>
        <dbReference type="Pfam" id="PF01035"/>
    </source>
</evidence>
<dbReference type="InterPro" id="IPR023546">
    <property type="entry name" value="MGMT"/>
</dbReference>
<organism evidence="10 11">
    <name type="scientific">Youngiibacter multivorans</name>
    <dbReference type="NCBI Taxonomy" id="937251"/>
    <lineage>
        <taxon>Bacteria</taxon>
        <taxon>Bacillati</taxon>
        <taxon>Bacillota</taxon>
        <taxon>Clostridia</taxon>
        <taxon>Eubacteriales</taxon>
        <taxon>Clostridiaceae</taxon>
        <taxon>Youngiibacter</taxon>
    </lineage>
</organism>
<proteinExistence type="inferred from homology"/>
<evidence type="ECO:0000256" key="8">
    <source>
        <dbReference type="HAMAP-Rule" id="MF_00772"/>
    </source>
</evidence>
<dbReference type="InterPro" id="IPR014048">
    <property type="entry name" value="MethylDNA_cys_MeTrfase_DNA-bd"/>
</dbReference>
<evidence type="ECO:0000256" key="3">
    <source>
        <dbReference type="ARBA" id="ARBA00022603"/>
    </source>
</evidence>
<keyword evidence="3 8" id="KW-0489">Methyltransferase</keyword>
<keyword evidence="4 8" id="KW-0808">Transferase</keyword>
<evidence type="ECO:0000256" key="2">
    <source>
        <dbReference type="ARBA" id="ARBA00022490"/>
    </source>
</evidence>
<evidence type="ECO:0000256" key="7">
    <source>
        <dbReference type="ARBA" id="ARBA00049348"/>
    </source>
</evidence>
<dbReference type="InterPro" id="IPR036388">
    <property type="entry name" value="WH-like_DNA-bd_sf"/>
</dbReference>
<comment type="function">
    <text evidence="8">Involved in the cellular defense against the biological effects of O6-methylguanine (O6-MeG) and O4-methylthymine (O4-MeT) in DNA. Repairs the methylated nucleobase in DNA by stoichiometrically transferring the methyl group to a cysteine residue in the enzyme. This is a suicide reaction: the enzyme is irreversibly inactivated.</text>
</comment>
<sequence>MKKIFFYETEIGLIGIAEEDGYISDIVFGSDGLKGAETKETRLIKKAFNQIAEYIAGIRIVFDLPLLVEGTEFQETVWKELLKIPYGETRTYSQIAEAVGKPKAVRAVGAANNRNRLPIIIPCHRVVGANGSLTGYSGGLDAKRKLLDLEERNSVK</sequence>
<keyword evidence="5 8" id="KW-0227">DNA damage</keyword>
<dbReference type="PANTHER" id="PTHR10815:SF5">
    <property type="entry name" value="METHYLATED-DNA--PROTEIN-CYSTEINE METHYLTRANSFERASE"/>
    <property type="match status" value="1"/>
</dbReference>
<evidence type="ECO:0000256" key="4">
    <source>
        <dbReference type="ARBA" id="ARBA00022679"/>
    </source>
</evidence>
<name>A0ABS4G2F8_9CLOT</name>
<gene>
    <name evidence="10" type="ORF">J2Z34_001154</name>
</gene>
<dbReference type="CDD" id="cd06445">
    <property type="entry name" value="ATase"/>
    <property type="match status" value="1"/>
</dbReference>
<dbReference type="HAMAP" id="MF_00772">
    <property type="entry name" value="OGT"/>
    <property type="match status" value="1"/>
</dbReference>
<protein>
    <recommendedName>
        <fullName evidence="8">Methylated-DNA--protein-cysteine methyltransferase</fullName>
        <ecNumber evidence="8">2.1.1.63</ecNumber>
    </recommendedName>
    <alternativeName>
        <fullName evidence="8">6-O-methylguanine-DNA methyltransferase</fullName>
        <shortName evidence="8">MGMT</shortName>
    </alternativeName>
    <alternativeName>
        <fullName evidence="8">O-6-methylguanine-DNA-alkyltransferase</fullName>
    </alternativeName>
</protein>